<dbReference type="PANTHER" id="PTHR34473:SF2">
    <property type="entry name" value="UPF0699 TRANSMEMBRANE PROTEIN YDBT"/>
    <property type="match status" value="1"/>
</dbReference>
<keyword evidence="4" id="KW-1185">Reference proteome</keyword>
<accession>A0A2S6IMX0</accession>
<feature type="transmembrane region" description="Helical" evidence="1">
    <location>
        <begin position="44"/>
        <end position="68"/>
    </location>
</feature>
<feature type="transmembrane region" description="Helical" evidence="1">
    <location>
        <begin position="14"/>
        <end position="32"/>
    </location>
</feature>
<protein>
    <submittedName>
        <fullName evidence="3">Putative membrane protein</fullName>
    </submittedName>
</protein>
<dbReference type="Pfam" id="PF03703">
    <property type="entry name" value="bPH_2"/>
    <property type="match status" value="3"/>
</dbReference>
<dbReference type="PANTHER" id="PTHR34473">
    <property type="entry name" value="UPF0699 TRANSMEMBRANE PROTEIN YDBS"/>
    <property type="match status" value="1"/>
</dbReference>
<feature type="domain" description="YdbS-like PH" evidence="2">
    <location>
        <begin position="287"/>
        <end position="363"/>
    </location>
</feature>
<proteinExistence type="predicted"/>
<organism evidence="3 4">
    <name type="scientific">Nonlabens xylanidelens</name>
    <dbReference type="NCBI Taxonomy" id="191564"/>
    <lineage>
        <taxon>Bacteria</taxon>
        <taxon>Pseudomonadati</taxon>
        <taxon>Bacteroidota</taxon>
        <taxon>Flavobacteriia</taxon>
        <taxon>Flavobacteriales</taxon>
        <taxon>Flavobacteriaceae</taxon>
        <taxon>Nonlabens</taxon>
    </lineage>
</organism>
<dbReference type="InterPro" id="IPR005182">
    <property type="entry name" value="YdbS-like_PH"/>
</dbReference>
<dbReference type="AlphaFoldDB" id="A0A2S6IMX0"/>
<dbReference type="PIRSF" id="PIRSF026631">
    <property type="entry name" value="UCP026631"/>
    <property type="match status" value="1"/>
</dbReference>
<feature type="transmembrane region" description="Helical" evidence="1">
    <location>
        <begin position="391"/>
        <end position="410"/>
    </location>
</feature>
<evidence type="ECO:0000256" key="1">
    <source>
        <dbReference type="SAM" id="Phobius"/>
    </source>
</evidence>
<feature type="transmembrane region" description="Helical" evidence="1">
    <location>
        <begin position="255"/>
        <end position="284"/>
    </location>
</feature>
<evidence type="ECO:0000313" key="4">
    <source>
        <dbReference type="Proteomes" id="UP000239002"/>
    </source>
</evidence>
<dbReference type="Proteomes" id="UP000239002">
    <property type="component" value="Unassembled WGS sequence"/>
</dbReference>
<gene>
    <name evidence="3" type="ORF">LY01_01093</name>
</gene>
<name>A0A2S6IMX0_9FLAO</name>
<feature type="transmembrane region" description="Helical" evidence="1">
    <location>
        <begin position="416"/>
        <end position="434"/>
    </location>
</feature>
<dbReference type="RefSeq" id="WP_104514817.1">
    <property type="nucleotide sequence ID" value="NZ_MQVW01000002.1"/>
</dbReference>
<keyword evidence="1" id="KW-0472">Membrane</keyword>
<evidence type="ECO:0000313" key="3">
    <source>
        <dbReference type="EMBL" id="PPK95505.1"/>
    </source>
</evidence>
<sequence>MLNLSTPQRQSKKIIAFYLFKSIKGLLFYFLFAAIGTRSMGEEAWYIIALISFVAIMSLVSPVIKYIYFTFHLESDELIIQKGLIQKERKAIPLERIQSINITQNVVQRILGIVSLEVDTAGSKAKELEIPGLDREFASQFKELLQERKEEIVEVFNVETESAIVDNDLESNTEFNDTTANTIKKETTYKKLKDQIETPILKLGLMDLLKVGITQNHLKSGGLAIGVVFGSWYNIKEILEEYFGDWLEQFSFENVISGTSIGLAVAAIVAFLFFSVIISLILAINKYWNFSMVKKGADLEIEMGLLNKKEIKIPLSKVQILEFHSNPLRKLLGFQTAQIFQAQSTNDKLSHVSVPACTVAHQKVLQHLIFKQPVEETEIELICNPWSHARLRFYILSIFIIPSVGTAIYFEQYLAIIPLLLFMILLICMAFMYGKKSKIVKDDDFVVFKKGWLFPKTIISPIFKTQAVEKWRSVFLKRRREAHFKLHTAAGTRGLRYFKEDQLNTLINTVNNQVICSEQKWM</sequence>
<dbReference type="OrthoDB" id="1049931at2"/>
<comment type="caution">
    <text evidence="3">The sequence shown here is derived from an EMBL/GenBank/DDBJ whole genome shotgun (WGS) entry which is preliminary data.</text>
</comment>
<keyword evidence="1" id="KW-0812">Transmembrane</keyword>
<reference evidence="3 4" key="1">
    <citation type="submission" date="2018-02" db="EMBL/GenBank/DDBJ databases">
        <title>Genomic Encyclopedia of Archaeal and Bacterial Type Strains, Phase II (KMG-II): from individual species to whole genera.</title>
        <authorList>
            <person name="Goeker M."/>
        </authorList>
    </citation>
    <scope>NUCLEOTIDE SEQUENCE [LARGE SCALE GENOMIC DNA]</scope>
    <source>
        <strain evidence="3 4">DSM 16809</strain>
    </source>
</reference>
<feature type="domain" description="YdbS-like PH" evidence="2">
    <location>
        <begin position="442"/>
        <end position="507"/>
    </location>
</feature>
<dbReference type="EMBL" id="PTJE01000002">
    <property type="protein sequence ID" value="PPK95505.1"/>
    <property type="molecule type" value="Genomic_DNA"/>
</dbReference>
<feature type="domain" description="YdbS-like PH" evidence="2">
    <location>
        <begin position="68"/>
        <end position="144"/>
    </location>
</feature>
<evidence type="ECO:0000259" key="2">
    <source>
        <dbReference type="Pfam" id="PF03703"/>
    </source>
</evidence>
<keyword evidence="1" id="KW-1133">Transmembrane helix</keyword>
<dbReference type="InterPro" id="IPR014529">
    <property type="entry name" value="UCP026631"/>
</dbReference>